<gene>
    <name evidence="7" type="ORF">rosmuc_03790</name>
</gene>
<dbReference type="InterPro" id="IPR045225">
    <property type="entry name" value="Uracil/uridine/allantoin_perm"/>
</dbReference>
<dbReference type="eggNOG" id="COG1953">
    <property type="taxonomic scope" value="Bacteria"/>
</dbReference>
<keyword evidence="3 6" id="KW-0812">Transmembrane</keyword>
<evidence type="ECO:0000256" key="1">
    <source>
        <dbReference type="ARBA" id="ARBA00004141"/>
    </source>
</evidence>
<dbReference type="HOGENOM" id="CLU_021555_0_1_5"/>
<dbReference type="GO" id="GO:0015205">
    <property type="term" value="F:nucleobase transmembrane transporter activity"/>
    <property type="evidence" value="ECO:0007669"/>
    <property type="project" value="TreeGrafter"/>
</dbReference>
<feature type="transmembrane region" description="Helical" evidence="6">
    <location>
        <begin position="408"/>
        <end position="425"/>
    </location>
</feature>
<dbReference type="Pfam" id="PF02133">
    <property type="entry name" value="Transp_cyt_pur"/>
    <property type="match status" value="1"/>
</dbReference>
<dbReference type="PANTHER" id="PTHR30618">
    <property type="entry name" value="NCS1 FAMILY PURINE/PYRIMIDINE TRANSPORTER"/>
    <property type="match status" value="1"/>
</dbReference>
<dbReference type="InterPro" id="IPR001248">
    <property type="entry name" value="Pur-cyt_permease"/>
</dbReference>
<feature type="transmembrane region" description="Helical" evidence="6">
    <location>
        <begin position="71"/>
        <end position="94"/>
    </location>
</feature>
<evidence type="ECO:0000256" key="5">
    <source>
        <dbReference type="ARBA" id="ARBA00023136"/>
    </source>
</evidence>
<dbReference type="AlphaFoldDB" id="A0A0A0HES9"/>
<feature type="transmembrane region" description="Helical" evidence="6">
    <location>
        <begin position="258"/>
        <end position="278"/>
    </location>
</feature>
<proteinExistence type="inferred from homology"/>
<feature type="transmembrane region" description="Helical" evidence="6">
    <location>
        <begin position="148"/>
        <end position="171"/>
    </location>
</feature>
<accession>A0A0A0HES9</accession>
<feature type="transmembrane region" description="Helical" evidence="6">
    <location>
        <begin position="333"/>
        <end position="350"/>
    </location>
</feature>
<evidence type="ECO:0000256" key="4">
    <source>
        <dbReference type="ARBA" id="ARBA00022989"/>
    </source>
</evidence>
<sequence length="458" mass="49786">MTISDTNRGVLPHDGHMPEVIEHKGLGEESLAPQKTRIMDPWSYLFAWLGGCVSIGTFTIGSGLVGTLNLLQVFLAIAIGCTVIGVALMINGAAGHKYGIPMMVQLRSAFGFSGARIPALVRSVPALVWFGFQSWIGAGALNLVSETLFGYSNIVVFFVGFQALQILLSVLGFHGIKWLENIGSVFIIGALIYMFTSVIGKYGDEISTNLINVEGTWGAPFWGATMLFLGIYATMMLNVSDYSRELRQDVGRVRQVVIYANSILPATLFMGLIGLMVSSATGEVDPIRVFSNAVDNKLLLVVTLLFIAFAQVTTNILNNVVPPAYALMDVFKLSYKTSAVLVGLLAFATFPWELVKNESAAGLNLFIQTYSAFLGPIFAILVVDYYLLRRQTLDLEKLYDESGDYAGYNPAAIIAMAVGVVAALTFSAVSWYASLIPAGVTYYVLMRHLPAAKRFLDR</sequence>
<protein>
    <submittedName>
        <fullName evidence="7">Cytosine/uracil/thiamine/allantoin permease</fullName>
    </submittedName>
</protein>
<comment type="subcellular location">
    <subcellularLocation>
        <location evidence="1">Membrane</location>
        <topology evidence="1">Multi-pass membrane protein</topology>
    </subcellularLocation>
</comment>
<feature type="transmembrane region" description="Helical" evidence="6">
    <location>
        <begin position="115"/>
        <end position="136"/>
    </location>
</feature>
<evidence type="ECO:0000256" key="6">
    <source>
        <dbReference type="SAM" id="Phobius"/>
    </source>
</evidence>
<comment type="caution">
    <text evidence="7">The sequence shown here is derived from an EMBL/GenBank/DDBJ whole genome shotgun (WGS) entry which is preliminary data.</text>
</comment>
<evidence type="ECO:0000313" key="7">
    <source>
        <dbReference type="EMBL" id="KGM86227.1"/>
    </source>
</evidence>
<organism evidence="7 8">
    <name type="scientific">Roseovarius mucosus DSM 17069</name>
    <dbReference type="NCBI Taxonomy" id="1288298"/>
    <lineage>
        <taxon>Bacteria</taxon>
        <taxon>Pseudomonadati</taxon>
        <taxon>Pseudomonadota</taxon>
        <taxon>Alphaproteobacteria</taxon>
        <taxon>Rhodobacterales</taxon>
        <taxon>Roseobacteraceae</taxon>
        <taxon>Roseovarius</taxon>
    </lineage>
</organism>
<feature type="transmembrane region" description="Helical" evidence="6">
    <location>
        <begin position="298"/>
        <end position="321"/>
    </location>
</feature>
<dbReference type="CDD" id="cd10323">
    <property type="entry name" value="SLC-NCS1sbd"/>
    <property type="match status" value="1"/>
</dbReference>
<feature type="transmembrane region" description="Helical" evidence="6">
    <location>
        <begin position="178"/>
        <end position="199"/>
    </location>
</feature>
<feature type="transmembrane region" description="Helical" evidence="6">
    <location>
        <begin position="44"/>
        <end position="65"/>
    </location>
</feature>
<dbReference type="PATRIC" id="fig|1288298.3.peg.3798"/>
<dbReference type="Gene3D" id="1.10.4160.10">
    <property type="entry name" value="Hydantoin permease"/>
    <property type="match status" value="1"/>
</dbReference>
<evidence type="ECO:0000256" key="2">
    <source>
        <dbReference type="ARBA" id="ARBA00008974"/>
    </source>
</evidence>
<keyword evidence="4 6" id="KW-1133">Transmembrane helix</keyword>
<keyword evidence="5 6" id="KW-0472">Membrane</keyword>
<feature type="transmembrane region" description="Helical" evidence="6">
    <location>
        <begin position="370"/>
        <end position="388"/>
    </location>
</feature>
<dbReference type="STRING" id="215743.ROSMUCSMR3_02725"/>
<dbReference type="GO" id="GO:0005886">
    <property type="term" value="C:plasma membrane"/>
    <property type="evidence" value="ECO:0007669"/>
    <property type="project" value="TreeGrafter"/>
</dbReference>
<dbReference type="RefSeq" id="WP_245875201.1">
    <property type="nucleotide sequence ID" value="NZ_KN293984.1"/>
</dbReference>
<feature type="transmembrane region" description="Helical" evidence="6">
    <location>
        <begin position="219"/>
        <end position="237"/>
    </location>
</feature>
<evidence type="ECO:0000256" key="3">
    <source>
        <dbReference type="ARBA" id="ARBA00022692"/>
    </source>
</evidence>
<dbReference type="PANTHER" id="PTHR30618:SF0">
    <property type="entry name" value="PURINE-URACIL PERMEASE NCS1"/>
    <property type="match status" value="1"/>
</dbReference>
<dbReference type="EMBL" id="AONH01000020">
    <property type="protein sequence ID" value="KGM86227.1"/>
    <property type="molecule type" value="Genomic_DNA"/>
</dbReference>
<comment type="similarity">
    <text evidence="2">Belongs to the purine-cytosine permease (2.A.39) family.</text>
</comment>
<dbReference type="Proteomes" id="UP000030021">
    <property type="component" value="Unassembled WGS sequence"/>
</dbReference>
<reference evidence="7 8" key="1">
    <citation type="submission" date="2013-01" db="EMBL/GenBank/DDBJ databases">
        <authorList>
            <person name="Fiebig A."/>
            <person name="Goeker M."/>
            <person name="Klenk H.-P.P."/>
        </authorList>
    </citation>
    <scope>NUCLEOTIDE SEQUENCE [LARGE SCALE GENOMIC DNA]</scope>
    <source>
        <strain evidence="7 8">DSM 17069</strain>
    </source>
</reference>
<name>A0A0A0HES9_9RHOB</name>
<evidence type="ECO:0000313" key="8">
    <source>
        <dbReference type="Proteomes" id="UP000030021"/>
    </source>
</evidence>